<organism evidence="1 2">
    <name type="scientific">Polarella glacialis</name>
    <name type="common">Dinoflagellate</name>
    <dbReference type="NCBI Taxonomy" id="89957"/>
    <lineage>
        <taxon>Eukaryota</taxon>
        <taxon>Sar</taxon>
        <taxon>Alveolata</taxon>
        <taxon>Dinophyceae</taxon>
        <taxon>Suessiales</taxon>
        <taxon>Suessiaceae</taxon>
        <taxon>Polarella</taxon>
    </lineage>
</organism>
<dbReference type="Proteomes" id="UP000626109">
    <property type="component" value="Unassembled WGS sequence"/>
</dbReference>
<evidence type="ECO:0000313" key="2">
    <source>
        <dbReference type="Proteomes" id="UP000626109"/>
    </source>
</evidence>
<protein>
    <submittedName>
        <fullName evidence="1">Uncharacterized protein</fullName>
    </submittedName>
</protein>
<sequence length="130" mass="14357">MPGQANWQRADAMFTRGRGHTRIAGTLRPAHMPYADQLVINKLKWASSACCTRALASLTEDTRKKARAETKQVGVSVSSLKWLVLLDTASYSAEGGHLRVAPCRVIENEAKAQSCRDFGRTPQLWGAWTD</sequence>
<dbReference type="EMBL" id="CAJNNW010037048">
    <property type="protein sequence ID" value="CAE8739024.1"/>
    <property type="molecule type" value="Genomic_DNA"/>
</dbReference>
<evidence type="ECO:0000313" key="1">
    <source>
        <dbReference type="EMBL" id="CAE8739024.1"/>
    </source>
</evidence>
<reference evidence="1" key="1">
    <citation type="submission" date="2021-02" db="EMBL/GenBank/DDBJ databases">
        <authorList>
            <person name="Dougan E. K."/>
            <person name="Rhodes N."/>
            <person name="Thang M."/>
            <person name="Chan C."/>
        </authorList>
    </citation>
    <scope>NUCLEOTIDE SEQUENCE</scope>
</reference>
<gene>
    <name evidence="1" type="ORF">PGLA2088_LOCUS49443</name>
</gene>
<proteinExistence type="predicted"/>
<dbReference type="AlphaFoldDB" id="A0A813LV75"/>
<name>A0A813LV75_POLGL</name>
<accession>A0A813LV75</accession>
<comment type="caution">
    <text evidence="1">The sequence shown here is derived from an EMBL/GenBank/DDBJ whole genome shotgun (WGS) entry which is preliminary data.</text>
</comment>